<dbReference type="GO" id="GO:0003677">
    <property type="term" value="F:DNA binding"/>
    <property type="evidence" value="ECO:0007669"/>
    <property type="project" value="UniProtKB-UniRule"/>
</dbReference>
<dbReference type="InterPro" id="IPR001647">
    <property type="entry name" value="HTH_TetR"/>
</dbReference>
<dbReference type="Pfam" id="PF00440">
    <property type="entry name" value="TetR_N"/>
    <property type="match status" value="1"/>
</dbReference>
<keyword evidence="7" id="KW-1185">Reference proteome</keyword>
<evidence type="ECO:0000256" key="4">
    <source>
        <dbReference type="PROSITE-ProRule" id="PRU00335"/>
    </source>
</evidence>
<dbReference type="SUPFAM" id="SSF48498">
    <property type="entry name" value="Tetracyclin repressor-like, C-terminal domain"/>
    <property type="match status" value="1"/>
</dbReference>
<dbReference type="InterPro" id="IPR054156">
    <property type="entry name" value="YxaF_TetR_C"/>
</dbReference>
<dbReference type="InterPro" id="IPR036271">
    <property type="entry name" value="Tet_transcr_reg_TetR-rel_C_sf"/>
</dbReference>
<evidence type="ECO:0000256" key="2">
    <source>
        <dbReference type="ARBA" id="ARBA00023125"/>
    </source>
</evidence>
<dbReference type="InterPro" id="IPR009057">
    <property type="entry name" value="Homeodomain-like_sf"/>
</dbReference>
<dbReference type="PANTHER" id="PTHR47506">
    <property type="entry name" value="TRANSCRIPTIONAL REGULATORY PROTEIN"/>
    <property type="match status" value="1"/>
</dbReference>
<name>A0A8J3RVL2_PLARO</name>
<gene>
    <name evidence="6" type="ORF">Pro02_04210</name>
</gene>
<dbReference type="Proteomes" id="UP000655044">
    <property type="component" value="Unassembled WGS sequence"/>
</dbReference>
<keyword evidence="3" id="KW-0804">Transcription</keyword>
<evidence type="ECO:0000259" key="5">
    <source>
        <dbReference type="PROSITE" id="PS50977"/>
    </source>
</evidence>
<keyword evidence="2 4" id="KW-0238">DNA-binding</keyword>
<reference evidence="6" key="1">
    <citation type="submission" date="2021-01" db="EMBL/GenBank/DDBJ databases">
        <title>Whole genome shotgun sequence of Planobispora rosea NBRC 15558.</title>
        <authorList>
            <person name="Komaki H."/>
            <person name="Tamura T."/>
        </authorList>
    </citation>
    <scope>NUCLEOTIDE SEQUENCE</scope>
    <source>
        <strain evidence="6">NBRC 15558</strain>
    </source>
</reference>
<protein>
    <submittedName>
        <fullName evidence="6">TetR family transcriptional regulator</fullName>
    </submittedName>
</protein>
<dbReference type="Pfam" id="PF21993">
    <property type="entry name" value="TetR_C_13_2"/>
    <property type="match status" value="1"/>
</dbReference>
<comment type="caution">
    <text evidence="6">The sequence shown here is derived from an EMBL/GenBank/DDBJ whole genome shotgun (WGS) entry which is preliminary data.</text>
</comment>
<evidence type="ECO:0000256" key="3">
    <source>
        <dbReference type="ARBA" id="ARBA00023163"/>
    </source>
</evidence>
<dbReference type="Gene3D" id="1.10.357.10">
    <property type="entry name" value="Tetracycline Repressor, domain 2"/>
    <property type="match status" value="1"/>
</dbReference>
<evidence type="ECO:0000256" key="1">
    <source>
        <dbReference type="ARBA" id="ARBA00023015"/>
    </source>
</evidence>
<dbReference type="PROSITE" id="PS50977">
    <property type="entry name" value="HTH_TETR_2"/>
    <property type="match status" value="1"/>
</dbReference>
<evidence type="ECO:0000313" key="6">
    <source>
        <dbReference type="EMBL" id="GIH82013.1"/>
    </source>
</evidence>
<organism evidence="6 7">
    <name type="scientific">Planobispora rosea</name>
    <dbReference type="NCBI Taxonomy" id="35762"/>
    <lineage>
        <taxon>Bacteria</taxon>
        <taxon>Bacillati</taxon>
        <taxon>Actinomycetota</taxon>
        <taxon>Actinomycetes</taxon>
        <taxon>Streptosporangiales</taxon>
        <taxon>Streptosporangiaceae</taxon>
        <taxon>Planobispora</taxon>
    </lineage>
</organism>
<proteinExistence type="predicted"/>
<dbReference type="AlphaFoldDB" id="A0A8J3RVL2"/>
<feature type="DNA-binding region" description="H-T-H motif" evidence="4">
    <location>
        <begin position="18"/>
        <end position="37"/>
    </location>
</feature>
<dbReference type="SUPFAM" id="SSF46689">
    <property type="entry name" value="Homeodomain-like"/>
    <property type="match status" value="1"/>
</dbReference>
<dbReference type="PANTHER" id="PTHR47506:SF3">
    <property type="entry name" value="HTH-TYPE TRANSCRIPTIONAL REGULATOR LMRA"/>
    <property type="match status" value="1"/>
</dbReference>
<keyword evidence="1" id="KW-0805">Transcription regulation</keyword>
<evidence type="ECO:0000313" key="7">
    <source>
        <dbReference type="Proteomes" id="UP000655044"/>
    </source>
</evidence>
<dbReference type="EMBL" id="BOOI01000002">
    <property type="protein sequence ID" value="GIH82013.1"/>
    <property type="molecule type" value="Genomic_DNA"/>
</dbReference>
<sequence length="183" mass="18937">MIRSAVKLIRRRGVAAVSFADVLADSGAPRGSVYHHFPGGKSQLVEEATRSAADHLSTGVTRILDASDTPGALRALADLWRRGLEAGDYAVGCPIVAAALGTERSARDVAGETFATWCGLISDKLVADGADRQRARSVAVLVVGALEGALVLAQAQRASAPLDAVVDELGALCRSVIDVTHPA</sequence>
<accession>A0A8J3RVL2</accession>
<feature type="domain" description="HTH tetR-type" evidence="5">
    <location>
        <begin position="1"/>
        <end position="55"/>
    </location>
</feature>